<evidence type="ECO:0000256" key="3">
    <source>
        <dbReference type="ARBA" id="ARBA00022448"/>
    </source>
</evidence>
<keyword evidence="3" id="KW-0813">Transport</keyword>
<keyword evidence="4" id="KW-1003">Cell membrane</keyword>
<gene>
    <name evidence="13" type="ORF">P43SY_011643</name>
</gene>
<keyword evidence="14" id="KW-1185">Reference proteome</keyword>
<evidence type="ECO:0000313" key="14">
    <source>
        <dbReference type="Proteomes" id="UP001209570"/>
    </source>
</evidence>
<evidence type="ECO:0000256" key="10">
    <source>
        <dbReference type="ARBA" id="ARBA00023136"/>
    </source>
</evidence>
<dbReference type="InterPro" id="IPR003593">
    <property type="entry name" value="AAA+_ATPase"/>
</dbReference>
<keyword evidence="5" id="KW-0812">Transmembrane</keyword>
<dbReference type="PANTHER" id="PTHR24223:SF443">
    <property type="entry name" value="MULTIDRUG-RESISTANCE LIKE PROTEIN 1, ISOFORM I"/>
    <property type="match status" value="1"/>
</dbReference>
<dbReference type="GO" id="GO:0005886">
    <property type="term" value="C:plasma membrane"/>
    <property type="evidence" value="ECO:0007669"/>
    <property type="project" value="UniProtKB-SubCell"/>
</dbReference>
<protein>
    <recommendedName>
        <fullName evidence="12">ABC transporter domain-containing protein</fullName>
    </recommendedName>
</protein>
<evidence type="ECO:0000259" key="12">
    <source>
        <dbReference type="PROSITE" id="PS50893"/>
    </source>
</evidence>
<comment type="subcellular location">
    <subcellularLocation>
        <location evidence="2">Cell membrane</location>
        <topology evidence="2">Multi-pass membrane protein</topology>
    </subcellularLocation>
    <subcellularLocation>
        <location evidence="1">Vacuole membrane</location>
        <topology evidence="1">Multi-pass membrane protein</topology>
    </subcellularLocation>
</comment>
<dbReference type="InterPro" id="IPR003439">
    <property type="entry name" value="ABC_transporter-like_ATP-bd"/>
</dbReference>
<keyword evidence="8" id="KW-0067">ATP-binding</keyword>
<dbReference type="GO" id="GO:0042626">
    <property type="term" value="F:ATPase-coupled transmembrane transporter activity"/>
    <property type="evidence" value="ECO:0007669"/>
    <property type="project" value="TreeGrafter"/>
</dbReference>
<evidence type="ECO:0000313" key="13">
    <source>
        <dbReference type="EMBL" id="KAJ0390805.1"/>
    </source>
</evidence>
<dbReference type="GO" id="GO:0005774">
    <property type="term" value="C:vacuolar membrane"/>
    <property type="evidence" value="ECO:0007669"/>
    <property type="project" value="UniProtKB-SubCell"/>
</dbReference>
<dbReference type="InterPro" id="IPR027417">
    <property type="entry name" value="P-loop_NTPase"/>
</dbReference>
<dbReference type="PANTHER" id="PTHR24223">
    <property type="entry name" value="ATP-BINDING CASSETTE SUB-FAMILY C"/>
    <property type="match status" value="1"/>
</dbReference>
<dbReference type="PROSITE" id="PS50893">
    <property type="entry name" value="ABC_TRANSPORTER_2"/>
    <property type="match status" value="1"/>
</dbReference>
<dbReference type="Gene3D" id="3.40.50.300">
    <property type="entry name" value="P-loop containing nucleotide triphosphate hydrolases"/>
    <property type="match status" value="1"/>
</dbReference>
<evidence type="ECO:0000256" key="5">
    <source>
        <dbReference type="ARBA" id="ARBA00022692"/>
    </source>
</evidence>
<accession>A0AAD5Q1C9</accession>
<keyword evidence="7" id="KW-0547">Nucleotide-binding</keyword>
<dbReference type="GO" id="GO:0005524">
    <property type="term" value="F:ATP binding"/>
    <property type="evidence" value="ECO:0007669"/>
    <property type="project" value="UniProtKB-KW"/>
</dbReference>
<proteinExistence type="predicted"/>
<dbReference type="Proteomes" id="UP001209570">
    <property type="component" value="Unassembled WGS sequence"/>
</dbReference>
<dbReference type="EMBL" id="JAKCXM010001599">
    <property type="protein sequence ID" value="KAJ0390805.1"/>
    <property type="molecule type" value="Genomic_DNA"/>
</dbReference>
<evidence type="ECO:0000256" key="11">
    <source>
        <dbReference type="ARBA" id="ARBA00023180"/>
    </source>
</evidence>
<keyword evidence="10" id="KW-0472">Membrane</keyword>
<evidence type="ECO:0000256" key="2">
    <source>
        <dbReference type="ARBA" id="ARBA00004651"/>
    </source>
</evidence>
<evidence type="ECO:0000256" key="7">
    <source>
        <dbReference type="ARBA" id="ARBA00022741"/>
    </source>
</evidence>
<name>A0AAD5Q1C9_PYTIN</name>
<dbReference type="SUPFAM" id="SSF52540">
    <property type="entry name" value="P-loop containing nucleoside triphosphate hydrolases"/>
    <property type="match status" value="2"/>
</dbReference>
<reference evidence="13" key="1">
    <citation type="submission" date="2021-12" db="EMBL/GenBank/DDBJ databases">
        <title>Prjna785345.</title>
        <authorList>
            <person name="Rujirawat T."/>
            <person name="Krajaejun T."/>
        </authorList>
    </citation>
    <scope>NUCLEOTIDE SEQUENCE</scope>
    <source>
        <strain evidence="13">Pi057C3</strain>
    </source>
</reference>
<dbReference type="SMART" id="SM00382">
    <property type="entry name" value="AAA"/>
    <property type="match status" value="1"/>
</dbReference>
<dbReference type="Pfam" id="PF00005">
    <property type="entry name" value="ABC_tran"/>
    <property type="match status" value="1"/>
</dbReference>
<comment type="caution">
    <text evidence="13">The sequence shown here is derived from an EMBL/GenBank/DDBJ whole genome shotgun (WGS) entry which is preliminary data.</text>
</comment>
<evidence type="ECO:0000256" key="4">
    <source>
        <dbReference type="ARBA" id="ARBA00022475"/>
    </source>
</evidence>
<dbReference type="InterPro" id="IPR050173">
    <property type="entry name" value="ABC_transporter_C-like"/>
</dbReference>
<keyword evidence="9" id="KW-1133">Transmembrane helix</keyword>
<sequence length="242" mass="25979">MSAPAESGERVGVVGRTGSGKSSLAMALFRMHPLVSGRILVDGVDISRLSLKTVRSSITIIPQTPLFYRCSVRDYLDPFGEYDDGRLWREVKRVGLGGHVRSLSDELWDNGENWSLGERQMLCFARALLRPSRVLVLDEAFSSVDQGREESLLSLLDESASGSHHRVGGGVGGGVGVGGCDGDGVAASTVFLITHRVDQILGFDRILVMANGSVVEQGSATSLASDPSSLFYDFLETSLLTM</sequence>
<evidence type="ECO:0000256" key="1">
    <source>
        <dbReference type="ARBA" id="ARBA00004128"/>
    </source>
</evidence>
<evidence type="ECO:0000256" key="6">
    <source>
        <dbReference type="ARBA" id="ARBA00022737"/>
    </source>
</evidence>
<dbReference type="AlphaFoldDB" id="A0AAD5Q1C9"/>
<feature type="domain" description="ABC transporter" evidence="12">
    <location>
        <begin position="1"/>
        <end position="236"/>
    </location>
</feature>
<dbReference type="FunFam" id="3.40.50.300:FF:002145">
    <property type="entry name" value="ABC transporter (MsbA subfamily)"/>
    <property type="match status" value="1"/>
</dbReference>
<keyword evidence="6" id="KW-0677">Repeat</keyword>
<keyword evidence="11" id="KW-0325">Glycoprotein</keyword>
<organism evidence="13 14">
    <name type="scientific">Pythium insidiosum</name>
    <name type="common">Pythiosis disease agent</name>
    <dbReference type="NCBI Taxonomy" id="114742"/>
    <lineage>
        <taxon>Eukaryota</taxon>
        <taxon>Sar</taxon>
        <taxon>Stramenopiles</taxon>
        <taxon>Oomycota</taxon>
        <taxon>Peronosporomycetes</taxon>
        <taxon>Pythiales</taxon>
        <taxon>Pythiaceae</taxon>
        <taxon>Pythium</taxon>
    </lineage>
</organism>
<evidence type="ECO:0000256" key="9">
    <source>
        <dbReference type="ARBA" id="ARBA00022989"/>
    </source>
</evidence>
<evidence type="ECO:0000256" key="8">
    <source>
        <dbReference type="ARBA" id="ARBA00022840"/>
    </source>
</evidence>
<dbReference type="GO" id="GO:0016887">
    <property type="term" value="F:ATP hydrolysis activity"/>
    <property type="evidence" value="ECO:0007669"/>
    <property type="project" value="InterPro"/>
</dbReference>